<reference evidence="1" key="2">
    <citation type="submission" date="2025-03" db="EMBL/GenBank/DDBJ databases">
        <authorList>
            <consortium name="ELIXIR-Norway"/>
            <consortium name="Elixir Norway"/>
        </authorList>
    </citation>
    <scope>NUCLEOTIDE SEQUENCE</scope>
</reference>
<reference evidence="1" key="1">
    <citation type="submission" date="2023-05" db="EMBL/GenBank/DDBJ databases">
        <authorList>
            <consortium name="ELIXIR-Norway"/>
        </authorList>
    </citation>
    <scope>NUCLEOTIDE SEQUENCE</scope>
</reference>
<accession>A0AC59YU91</accession>
<proteinExistence type="predicted"/>
<evidence type="ECO:0000313" key="1">
    <source>
        <dbReference type="EMBL" id="CAM9982818.1"/>
    </source>
</evidence>
<name>A0AC59YU91_RANTA</name>
<evidence type="ECO:0000313" key="2">
    <source>
        <dbReference type="Proteomes" id="UP001162501"/>
    </source>
</evidence>
<organism evidence="1 2">
    <name type="scientific">Rangifer tarandus platyrhynchus</name>
    <name type="common">Svalbard reindeer</name>
    <dbReference type="NCBI Taxonomy" id="3082113"/>
    <lineage>
        <taxon>Eukaryota</taxon>
        <taxon>Metazoa</taxon>
        <taxon>Chordata</taxon>
        <taxon>Craniata</taxon>
        <taxon>Vertebrata</taxon>
        <taxon>Euteleostomi</taxon>
        <taxon>Mammalia</taxon>
        <taxon>Eutheria</taxon>
        <taxon>Laurasiatheria</taxon>
        <taxon>Artiodactyla</taxon>
        <taxon>Ruminantia</taxon>
        <taxon>Pecora</taxon>
        <taxon>Cervidae</taxon>
        <taxon>Odocoileinae</taxon>
        <taxon>Rangifer</taxon>
    </lineage>
</organism>
<protein>
    <submittedName>
        <fullName evidence="1">Uncharacterized protein</fullName>
    </submittedName>
</protein>
<gene>
    <name evidence="1" type="ORF">MRATA1EN22A_LOCUS10288</name>
</gene>
<dbReference type="Proteomes" id="UP001162501">
    <property type="component" value="Chromosome 20"/>
</dbReference>
<dbReference type="EMBL" id="OX596104">
    <property type="protein sequence ID" value="CAM9982818.1"/>
    <property type="molecule type" value="Genomic_DNA"/>
</dbReference>
<sequence length="149" mass="16536">MCLTPVSHRRPRKPQDTLLRSFGLLALRLLANSRAWRTHPLLPFQLLRSSPRGPRLRMRTDAPTGPAWEEGMEMRLGPAARARSLLFPPVAGRAPGGAAPRHPKAELQWPRPPREGPGAPPPGRGRPQVSPLLSTSPAPRLKRQCTRRQ</sequence>